<dbReference type="AlphaFoldDB" id="A0ABD3JCE8"/>
<keyword evidence="2" id="KW-0732">Signal</keyword>
<dbReference type="PANTHER" id="PTHR31541:SF25">
    <property type="entry name" value="GAMMA-GLIADIN B"/>
    <property type="match status" value="1"/>
</dbReference>
<comment type="caution">
    <text evidence="3">The sequence shown here is derived from an EMBL/GenBank/DDBJ whole genome shotgun (WGS) entry which is preliminary data.</text>
</comment>
<dbReference type="Proteomes" id="UP001634007">
    <property type="component" value="Unassembled WGS sequence"/>
</dbReference>
<reference evidence="3 4" key="1">
    <citation type="submission" date="2024-11" db="EMBL/GenBank/DDBJ databases">
        <title>Chromosome-level genome assembly of Eucalyptus globulus Labill. provides insights into its genome evolution.</title>
        <authorList>
            <person name="Li X."/>
        </authorList>
    </citation>
    <scope>NUCLEOTIDE SEQUENCE [LARGE SCALE GENOMIC DNA]</scope>
    <source>
        <strain evidence="3">CL2024</strain>
        <tissue evidence="3">Fresh tender leaves</tissue>
    </source>
</reference>
<organism evidence="3 4">
    <name type="scientific">Eucalyptus globulus</name>
    <name type="common">Tasmanian blue gum</name>
    <dbReference type="NCBI Taxonomy" id="34317"/>
    <lineage>
        <taxon>Eukaryota</taxon>
        <taxon>Viridiplantae</taxon>
        <taxon>Streptophyta</taxon>
        <taxon>Embryophyta</taxon>
        <taxon>Tracheophyta</taxon>
        <taxon>Spermatophyta</taxon>
        <taxon>Magnoliopsida</taxon>
        <taxon>eudicotyledons</taxon>
        <taxon>Gunneridae</taxon>
        <taxon>Pentapetalae</taxon>
        <taxon>rosids</taxon>
        <taxon>malvids</taxon>
        <taxon>Myrtales</taxon>
        <taxon>Myrtaceae</taxon>
        <taxon>Myrtoideae</taxon>
        <taxon>Eucalypteae</taxon>
        <taxon>Eucalyptus</taxon>
    </lineage>
</organism>
<evidence type="ECO:0000313" key="3">
    <source>
        <dbReference type="EMBL" id="KAL3722070.1"/>
    </source>
</evidence>
<evidence type="ECO:0000313" key="4">
    <source>
        <dbReference type="Proteomes" id="UP001634007"/>
    </source>
</evidence>
<name>A0ABD3JCE8_EUCGL</name>
<sequence length="269" mass="30266">MNRRLLHSEILIFLKYCLFSVAIPTHLCSSQPPPPPRGVRACENTRSSSLRLFISSSLGDNGVSKHSSANGLFSVCKPSFKGEERDGRDNQKKLTVVTTTFGPTIKLISDRVVQEKKQETWRGLAENCKKQSQTFNSTEAHESGSVSKNPKKTQKKDLAALIGPSKLPTKYTDKIREMRGRDLTLVMEKTLAATDMDPCQSGLSIPKLQRSELLQLKKWSYGSKTFSRALAERWNRVSHPYKPNGLEKDAIVQLWSFRMDDNLCFCLDG</sequence>
<proteinExistence type="predicted"/>
<evidence type="ECO:0000256" key="1">
    <source>
        <dbReference type="SAM" id="MobiDB-lite"/>
    </source>
</evidence>
<accession>A0ABD3JCE8</accession>
<dbReference type="EMBL" id="JBJKBG010000009">
    <property type="protein sequence ID" value="KAL3722070.1"/>
    <property type="molecule type" value="Genomic_DNA"/>
</dbReference>
<evidence type="ECO:0000256" key="2">
    <source>
        <dbReference type="SAM" id="SignalP"/>
    </source>
</evidence>
<keyword evidence="4" id="KW-1185">Reference proteome</keyword>
<feature type="signal peptide" evidence="2">
    <location>
        <begin position="1"/>
        <end position="22"/>
    </location>
</feature>
<feature type="chain" id="PRO_5044760432" evidence="2">
    <location>
        <begin position="23"/>
        <end position="269"/>
    </location>
</feature>
<dbReference type="InterPro" id="IPR005508">
    <property type="entry name" value="At2g31720-like"/>
</dbReference>
<feature type="compositionally biased region" description="Polar residues" evidence="1">
    <location>
        <begin position="132"/>
        <end position="148"/>
    </location>
</feature>
<protein>
    <submittedName>
        <fullName evidence="3">Uncharacterized protein</fullName>
    </submittedName>
</protein>
<dbReference type="PANTHER" id="PTHR31541">
    <property type="entry name" value="B3 DOMAIN PLANT PROTEIN-RELATED"/>
    <property type="match status" value="1"/>
</dbReference>
<gene>
    <name evidence="3" type="ORF">ACJRO7_034427</name>
</gene>
<feature type="region of interest" description="Disordered" evidence="1">
    <location>
        <begin position="132"/>
        <end position="155"/>
    </location>
</feature>